<dbReference type="EMBL" id="JACCKB010000026">
    <property type="protein sequence ID" value="NYZ67563.1"/>
    <property type="molecule type" value="Genomic_DNA"/>
</dbReference>
<sequence>MWSTILTSVTSLFQSYLTNKQHKAELKQTIHQKQLDEIQQGNISASELDSLSIQS</sequence>
<comment type="caution">
    <text evidence="1">The sequence shown here is derived from an EMBL/GenBank/DDBJ whole genome shotgun (WGS) entry which is preliminary data.</text>
</comment>
<evidence type="ECO:0000313" key="1">
    <source>
        <dbReference type="EMBL" id="NYZ67563.1"/>
    </source>
</evidence>
<evidence type="ECO:0000313" key="2">
    <source>
        <dbReference type="Proteomes" id="UP000569732"/>
    </source>
</evidence>
<dbReference type="AlphaFoldDB" id="A0A853I2D5"/>
<keyword evidence="2" id="KW-1185">Reference proteome</keyword>
<name>A0A853I2D5_9GAMM</name>
<dbReference type="Proteomes" id="UP000569732">
    <property type="component" value="Unassembled WGS sequence"/>
</dbReference>
<accession>A0A853I2D5</accession>
<organism evidence="1 2">
    <name type="scientific">Spartinivicinus marinus</name>
    <dbReference type="NCBI Taxonomy" id="2994442"/>
    <lineage>
        <taxon>Bacteria</taxon>
        <taxon>Pseudomonadati</taxon>
        <taxon>Pseudomonadota</taxon>
        <taxon>Gammaproteobacteria</taxon>
        <taxon>Oceanospirillales</taxon>
        <taxon>Zooshikellaceae</taxon>
        <taxon>Spartinivicinus</taxon>
    </lineage>
</organism>
<dbReference type="RefSeq" id="WP_180569582.1">
    <property type="nucleotide sequence ID" value="NZ_JACCKB010000026.1"/>
</dbReference>
<reference evidence="1 2" key="1">
    <citation type="submission" date="2020-07" db="EMBL/GenBank/DDBJ databases">
        <title>Endozoicomonas sp. nov., isolated from sediment.</title>
        <authorList>
            <person name="Gu T."/>
        </authorList>
    </citation>
    <scope>NUCLEOTIDE SEQUENCE [LARGE SCALE GENOMIC DNA]</scope>
    <source>
        <strain evidence="1 2">SM1973</strain>
    </source>
</reference>
<proteinExistence type="predicted"/>
<gene>
    <name evidence="1" type="ORF">H0A36_16240</name>
</gene>
<protein>
    <submittedName>
        <fullName evidence="1">Uncharacterized protein</fullName>
    </submittedName>
</protein>